<dbReference type="Gene3D" id="3.40.395.10">
    <property type="entry name" value="Adenoviral Proteinase, Chain A"/>
    <property type="match status" value="1"/>
</dbReference>
<dbReference type="Proteomes" id="UP001049176">
    <property type="component" value="Chromosome 1"/>
</dbReference>
<evidence type="ECO:0000256" key="2">
    <source>
        <dbReference type="ARBA" id="ARBA00022670"/>
    </source>
</evidence>
<evidence type="ECO:0000256" key="1">
    <source>
        <dbReference type="ARBA" id="ARBA00005234"/>
    </source>
</evidence>
<accession>A0A9P8AFU7</accession>
<dbReference type="GO" id="GO:0019783">
    <property type="term" value="F:ubiquitin-like protein peptidase activity"/>
    <property type="evidence" value="ECO:0007669"/>
    <property type="project" value="UniProtKB-ARBA"/>
</dbReference>
<dbReference type="GeneID" id="66070896"/>
<dbReference type="SUPFAM" id="SSF54001">
    <property type="entry name" value="Cysteine proteinases"/>
    <property type="match status" value="1"/>
</dbReference>
<keyword evidence="3" id="KW-0378">Hydrolase</keyword>
<feature type="coiled-coil region" evidence="4">
    <location>
        <begin position="672"/>
        <end position="699"/>
    </location>
</feature>
<dbReference type="GO" id="GO:0008234">
    <property type="term" value="F:cysteine-type peptidase activity"/>
    <property type="evidence" value="ECO:0007669"/>
    <property type="project" value="InterPro"/>
</dbReference>
<dbReference type="InterPro" id="IPR040521">
    <property type="entry name" value="KDZ"/>
</dbReference>
<feature type="domain" description="Ubiquitin-like protease family profile" evidence="5">
    <location>
        <begin position="1093"/>
        <end position="1277"/>
    </location>
</feature>
<reference evidence="6" key="1">
    <citation type="journal article" date="2021" name="Genome Biol. Evol.">
        <title>The assembled and annotated genome of the fairy-ring fungus Marasmius oreades.</title>
        <authorList>
            <person name="Hiltunen M."/>
            <person name="Ament-Velasquez S.L."/>
            <person name="Johannesson H."/>
        </authorList>
    </citation>
    <scope>NUCLEOTIDE SEQUENCE</scope>
    <source>
        <strain evidence="6">03SP1</strain>
    </source>
</reference>
<comment type="similarity">
    <text evidence="1">Belongs to the peptidase C48 family.</text>
</comment>
<protein>
    <recommendedName>
        <fullName evidence="5">Ubiquitin-like protease family profile domain-containing protein</fullName>
    </recommendedName>
</protein>
<dbReference type="Pfam" id="PF18758">
    <property type="entry name" value="KDZ"/>
    <property type="match status" value="1"/>
</dbReference>
<gene>
    <name evidence="6" type="ORF">E1B28_001820</name>
</gene>
<organism evidence="6 7">
    <name type="scientific">Marasmius oreades</name>
    <name type="common">fairy-ring Marasmius</name>
    <dbReference type="NCBI Taxonomy" id="181124"/>
    <lineage>
        <taxon>Eukaryota</taxon>
        <taxon>Fungi</taxon>
        <taxon>Dikarya</taxon>
        <taxon>Basidiomycota</taxon>
        <taxon>Agaricomycotina</taxon>
        <taxon>Agaricomycetes</taxon>
        <taxon>Agaricomycetidae</taxon>
        <taxon>Agaricales</taxon>
        <taxon>Marasmiineae</taxon>
        <taxon>Marasmiaceae</taxon>
        <taxon>Marasmius</taxon>
    </lineage>
</organism>
<sequence>MPFGTVVRSPGKKRMKARADHYVSVPGNARKRAAIQSRLASLIATARAASSPLVNDGGRTQEEMVDIAEGEPGRDVGGVDQDGIAGRNGMDIDILEPADPDSFISYITGISTPSLNLPSSDNVSTTRLSDASSLNIRWKDLLPTLMDSFLVYRNKSVRRLDPLPLQFTRHCSTGTCKPRQSKVRCYTLCSYCDIVVPHCECLTLPQVLVQHGMFPASPSRLRTAFSIELLDLYHRLWQRSSDAITSFSSALIATYKYRGFSLYGEKGGEQHDPIRRPLSQAIQWYDCLAVMVERQVNNIIDTCISEGSAPSPTAHASGSSNLRAAVDTAPTPAALEPFGSGAPGPFEELSKDECAARLQRLCPCCFGGNKYGLSFDDGGDIHVALDGNLHHRQLASAGEGVPFYDSTRFLSKAFVDSVGERMAAARKKPPKPRNPKVPDEAIDQCRESYHAAKGDSKNAASDVFRERGLMGLVCRHDIPVLIASIDTPGEQQKYAIALFEALFSLIPNFATVLGLYDIGCVLDRSLEMYDFLPLECASRLRLATSVLHAYGHQWACQLKYNPRLRSGLGLTDGEGTERLWAALRKLIGPERQSSRERRKWLLDRCLDYVAEERQEDLGTWMTTRLYKNVQIKESEAKNDLEQVGIPVAELRQHWKEQRDAQTSVRSHAHLRLKKELNKVLQLQAEIDSLEETISATKTSIKHLPHVSPNALDTLSELESAHLSLKARAEDLYASLNIPEDFPDLKNIPFDFLRMLLIARDLKISIRKRSIGSFYEWQKLDRAVGGREFALGTKAHQLTRKSITKRTPALQSAIRKFNDLCDKLRKLHNSNYAVPVPKPLPTDLTALRDPERSYLWEDVWISRSDNDIAPRWLVDENVRKGIRAMLTLERCREERARLEHEARNMCKWYSQEQLSIEFACASAKYSKFRTLLNLRLQAHLDLAVRWTNPFASLSQLRGVSELRRSPDSATLQAVVDESVGEDVDELIEEFHDIGFVDATADQYLAEVLDDVGEMSDDYAGEDNNGHASEDKIEEGHVHAKQEDSNNIAFDWLLPSGLQRDSSLLFLVKTFPQWRTAGDLSSIRELTSTITQMRYTFRSEMLDRIDGRTSRLCGDSINACAVLLQELISSDSSISGSALSSPDTAGKFAILSTYVTPKIFEEPGNQGVWRLARRSRYWCYEKWILPLHDREMEHWLLAVFCLKSRNIYLFDSFGSRVTVNAWVPKMYTILSSLVEAAQEHGHLQSVSKSNWTVRPFNDERLQSNGYDCGVWVLYTMTAILRGKTIPLTPEEEITGFRVWLSKMIRYLPCKVLEPSESPSSDGEIEMY</sequence>
<dbReference type="GO" id="GO:0006508">
    <property type="term" value="P:proteolysis"/>
    <property type="evidence" value="ECO:0007669"/>
    <property type="project" value="UniProtKB-KW"/>
</dbReference>
<comment type="caution">
    <text evidence="6">The sequence shown here is derived from an EMBL/GenBank/DDBJ whole genome shotgun (WGS) entry which is preliminary data.</text>
</comment>
<dbReference type="PANTHER" id="PTHR33096:SF1">
    <property type="entry name" value="CXC1-LIKE CYSTEINE CLUSTER ASSOCIATED WITH KDZ TRANSPOSASES DOMAIN-CONTAINING PROTEIN"/>
    <property type="match status" value="1"/>
</dbReference>
<dbReference type="InterPro" id="IPR041320">
    <property type="entry name" value="CxC1"/>
</dbReference>
<keyword evidence="4" id="KW-0175">Coiled coil</keyword>
<dbReference type="RefSeq" id="XP_043016504.1">
    <property type="nucleotide sequence ID" value="XM_043147790.1"/>
</dbReference>
<keyword evidence="2" id="KW-0645">Protease</keyword>
<dbReference type="OrthoDB" id="3253684at2759"/>
<dbReference type="InterPro" id="IPR003653">
    <property type="entry name" value="Peptidase_C48_C"/>
</dbReference>
<evidence type="ECO:0000313" key="6">
    <source>
        <dbReference type="EMBL" id="KAG7100034.1"/>
    </source>
</evidence>
<name>A0A9P8AFU7_9AGAR</name>
<proteinExistence type="inferred from homology"/>
<dbReference type="Pfam" id="PF02902">
    <property type="entry name" value="Peptidase_C48"/>
    <property type="match status" value="1"/>
</dbReference>
<dbReference type="InterPro" id="IPR038765">
    <property type="entry name" value="Papain-like_cys_pep_sf"/>
</dbReference>
<dbReference type="EMBL" id="CM032181">
    <property type="protein sequence ID" value="KAG7100034.1"/>
    <property type="molecule type" value="Genomic_DNA"/>
</dbReference>
<keyword evidence="7" id="KW-1185">Reference proteome</keyword>
<evidence type="ECO:0000313" key="7">
    <source>
        <dbReference type="Proteomes" id="UP001049176"/>
    </source>
</evidence>
<dbReference type="PANTHER" id="PTHR33096">
    <property type="entry name" value="CXC2 DOMAIN-CONTAINING PROTEIN"/>
    <property type="match status" value="1"/>
</dbReference>
<dbReference type="PROSITE" id="PS50600">
    <property type="entry name" value="ULP_PROTEASE"/>
    <property type="match status" value="1"/>
</dbReference>
<evidence type="ECO:0000256" key="3">
    <source>
        <dbReference type="ARBA" id="ARBA00022801"/>
    </source>
</evidence>
<evidence type="ECO:0000259" key="5">
    <source>
        <dbReference type="PROSITE" id="PS50600"/>
    </source>
</evidence>
<evidence type="ECO:0000256" key="4">
    <source>
        <dbReference type="SAM" id="Coils"/>
    </source>
</evidence>
<dbReference type="Pfam" id="PF18802">
    <property type="entry name" value="CxC1"/>
    <property type="match status" value="1"/>
</dbReference>
<dbReference type="KEGG" id="more:E1B28_001820"/>